<gene>
    <name evidence="2" type="ORF">NCTC7582_01160</name>
</gene>
<feature type="domain" description="Knr4/Smi1-like" evidence="1">
    <location>
        <begin position="29"/>
        <end position="150"/>
    </location>
</feature>
<dbReference type="RefSeq" id="WP_112116833.1">
    <property type="nucleotide sequence ID" value="NZ_JBFRXT010000002.1"/>
</dbReference>
<dbReference type="SUPFAM" id="SSF160631">
    <property type="entry name" value="SMI1/KNR4-like"/>
    <property type="match status" value="1"/>
</dbReference>
<accession>A0A2X0XJA9</accession>
<dbReference type="InterPro" id="IPR018958">
    <property type="entry name" value="Knr4/Smi1-like_dom"/>
</dbReference>
<dbReference type="EMBL" id="UAQE01000001">
    <property type="protein sequence ID" value="SPT97563.1"/>
    <property type="molecule type" value="Genomic_DNA"/>
</dbReference>
<dbReference type="AlphaFoldDB" id="A0A2X0XJA9"/>
<dbReference type="Proteomes" id="UP000251431">
    <property type="component" value="Unassembled WGS sequence"/>
</dbReference>
<name>A0A2X0XJA9_9BACI</name>
<dbReference type="Pfam" id="PF09346">
    <property type="entry name" value="SMI1_KNR4"/>
    <property type="match status" value="1"/>
</dbReference>
<organism evidence="2 3">
    <name type="scientific">Lysinibacillus capsici</name>
    <dbReference type="NCBI Taxonomy" id="2115968"/>
    <lineage>
        <taxon>Bacteria</taxon>
        <taxon>Bacillati</taxon>
        <taxon>Bacillota</taxon>
        <taxon>Bacilli</taxon>
        <taxon>Bacillales</taxon>
        <taxon>Bacillaceae</taxon>
        <taxon>Lysinibacillus</taxon>
    </lineage>
</organism>
<sequence>MWIERWNHLVERLKQQGACVHPIEMRPVATEQELQQVEERLGVQIPNGFRQLLQNCSKQVSIYWSLPDEAILPTELLDTPSGEFGWSLKALDFPYFGENDESYEQQYLQFFTAGNGDALLLKLDDETVWYWSHEEDELDLLAASFHSYVDNMTALGCIGVDCGQHRQFCSENGLDIELASAQLWLTWLEQYLSSNLQQAQSSLESLLHYVSMHGVKKTSVQEAFLQFDGVQVYQALRHKLERAQSPSEQKAWSEILVKICPREAGNWARELWQVQSDVPDWLRDYVTAHCLPVDEGQSFILMDIEKDRIDAYTALYRLRQFHHPNIIDWMRSYVTFPIDGWDTLLAESQPSAETLYEWLNGNEVERLTSIRAVCQMMQRGITPTTMIDEEKWRPLLAYWVEHEVLRKNKQLFNQALSCLENWLLKCYMRLRRE</sequence>
<evidence type="ECO:0000313" key="2">
    <source>
        <dbReference type="EMBL" id="SPT97563.1"/>
    </source>
</evidence>
<dbReference type="Gene3D" id="3.40.1580.10">
    <property type="entry name" value="SMI1/KNR4-like"/>
    <property type="match status" value="1"/>
</dbReference>
<reference evidence="2 3" key="1">
    <citation type="submission" date="2018-06" db="EMBL/GenBank/DDBJ databases">
        <authorList>
            <consortium name="Pathogen Informatics"/>
            <person name="Doyle S."/>
        </authorList>
    </citation>
    <scope>NUCLEOTIDE SEQUENCE [LARGE SCALE GENOMIC DNA]</scope>
    <source>
        <strain evidence="2 3">NCTC7582</strain>
    </source>
</reference>
<evidence type="ECO:0000313" key="3">
    <source>
        <dbReference type="Proteomes" id="UP000251431"/>
    </source>
</evidence>
<proteinExistence type="predicted"/>
<dbReference type="InterPro" id="IPR037883">
    <property type="entry name" value="Knr4/Smi1-like_sf"/>
</dbReference>
<protein>
    <submittedName>
        <fullName evidence="2">SMI1 / KNR4 family</fullName>
    </submittedName>
</protein>
<evidence type="ECO:0000259" key="1">
    <source>
        <dbReference type="Pfam" id="PF09346"/>
    </source>
</evidence>